<protein>
    <recommendedName>
        <fullName evidence="8">O-methyltransferase domain-containing protein</fullName>
    </recommendedName>
</protein>
<dbReference type="InterPro" id="IPR001077">
    <property type="entry name" value="COMT_C"/>
</dbReference>
<keyword evidence="2" id="KW-0808">Transferase</keyword>
<dbReference type="GO" id="GO:0046983">
    <property type="term" value="F:protein dimerization activity"/>
    <property type="evidence" value="ECO:0007669"/>
    <property type="project" value="InterPro"/>
</dbReference>
<dbReference type="KEGG" id="more:E1B28_009748"/>
<dbReference type="Pfam" id="PF08100">
    <property type="entry name" value="Dimerisation"/>
    <property type="match status" value="1"/>
</dbReference>
<keyword evidence="3" id="KW-0949">S-adenosyl-L-methionine</keyword>
<dbReference type="PANTHER" id="PTHR43712:SF2">
    <property type="entry name" value="O-METHYLTRANSFERASE CICE"/>
    <property type="match status" value="1"/>
</dbReference>
<dbReference type="GO" id="GO:0008171">
    <property type="term" value="F:O-methyltransferase activity"/>
    <property type="evidence" value="ECO:0007669"/>
    <property type="project" value="InterPro"/>
</dbReference>
<dbReference type="InterPro" id="IPR016461">
    <property type="entry name" value="COMT-like"/>
</dbReference>
<sequence>MSQLSQLVALINNATKVIEARTSADVSLDRTSTEDDALSTPEVREAIRIVEGACAQLVASVARPSHTILNKIFAYFEPACIRAVAILKVPDLLLDEPQGLHVSEIARKVNVDQGKLARIMRLLATKHCFREVKPDVFVNNRLSIQLLSTNGLSDLAMHITDEVAKSATMLAETLTDPDMGPSYSPDKTPFNKSAGYTGTLFDYYEGVNTDVGGAQGARFGRAMQGWGQGIAALSVVHEYPWAELPPGSIVNDLGGGVGALTMELYKAHPHLHYILQDLPQVISRAEIETWPAQAPQALQDRKIEFKAVDFFKETPMPACDIYYLKNVIHDWPDKESIQILSKVRAVMKPGSRVLVQEYVLQHTTSEGIDAGVKIAPEPLLPNYGEGRINAYNLDLDMMVMLNSQERYQEDFARLGKQAGLKIVKVWDFGDTGLVEFAIQED</sequence>
<feature type="domain" description="O-methyltransferase dimerisation" evidence="5">
    <location>
        <begin position="72"/>
        <end position="147"/>
    </location>
</feature>
<dbReference type="Proteomes" id="UP001049176">
    <property type="component" value="Chromosome 6"/>
</dbReference>
<keyword evidence="1" id="KW-0489">Methyltransferase</keyword>
<dbReference type="SUPFAM" id="SSF46785">
    <property type="entry name" value="Winged helix' DNA-binding domain"/>
    <property type="match status" value="1"/>
</dbReference>
<dbReference type="Gene3D" id="3.40.50.150">
    <property type="entry name" value="Vaccinia Virus protein VP39"/>
    <property type="match status" value="1"/>
</dbReference>
<dbReference type="InterPro" id="IPR036388">
    <property type="entry name" value="WH-like_DNA-bd_sf"/>
</dbReference>
<evidence type="ECO:0008006" key="8">
    <source>
        <dbReference type="Google" id="ProtNLM"/>
    </source>
</evidence>
<evidence type="ECO:0000313" key="6">
    <source>
        <dbReference type="EMBL" id="KAG7090647.1"/>
    </source>
</evidence>
<dbReference type="GeneID" id="66078824"/>
<evidence type="ECO:0000259" key="5">
    <source>
        <dbReference type="Pfam" id="PF08100"/>
    </source>
</evidence>
<dbReference type="RefSeq" id="XP_043007117.1">
    <property type="nucleotide sequence ID" value="XM_043154660.1"/>
</dbReference>
<accession>A0A9P7UQF2</accession>
<proteinExistence type="predicted"/>
<dbReference type="InterPro" id="IPR029063">
    <property type="entry name" value="SAM-dependent_MTases_sf"/>
</dbReference>
<dbReference type="PANTHER" id="PTHR43712">
    <property type="entry name" value="PUTATIVE (AFU_ORTHOLOGUE AFUA_4G14580)-RELATED"/>
    <property type="match status" value="1"/>
</dbReference>
<feature type="domain" description="O-methyltransferase C-terminal" evidence="4">
    <location>
        <begin position="217"/>
        <end position="420"/>
    </location>
</feature>
<evidence type="ECO:0000259" key="4">
    <source>
        <dbReference type="Pfam" id="PF00891"/>
    </source>
</evidence>
<dbReference type="Pfam" id="PF00891">
    <property type="entry name" value="Methyltransf_2"/>
    <property type="match status" value="1"/>
</dbReference>
<dbReference type="InterPro" id="IPR036390">
    <property type="entry name" value="WH_DNA-bd_sf"/>
</dbReference>
<gene>
    <name evidence="6" type="ORF">E1B28_009748</name>
</gene>
<evidence type="ECO:0000313" key="7">
    <source>
        <dbReference type="Proteomes" id="UP001049176"/>
    </source>
</evidence>
<evidence type="ECO:0000256" key="1">
    <source>
        <dbReference type="ARBA" id="ARBA00022603"/>
    </source>
</evidence>
<comment type="caution">
    <text evidence="6">The sequence shown here is derived from an EMBL/GenBank/DDBJ whole genome shotgun (WGS) entry which is preliminary data.</text>
</comment>
<keyword evidence="7" id="KW-1185">Reference proteome</keyword>
<dbReference type="InterPro" id="IPR012967">
    <property type="entry name" value="COMT_dimerisation"/>
</dbReference>
<dbReference type="AlphaFoldDB" id="A0A9P7UQF2"/>
<dbReference type="PROSITE" id="PS51683">
    <property type="entry name" value="SAM_OMT_II"/>
    <property type="match status" value="1"/>
</dbReference>
<dbReference type="Gene3D" id="1.10.10.10">
    <property type="entry name" value="Winged helix-like DNA-binding domain superfamily/Winged helix DNA-binding domain"/>
    <property type="match status" value="1"/>
</dbReference>
<evidence type="ECO:0000256" key="3">
    <source>
        <dbReference type="ARBA" id="ARBA00022691"/>
    </source>
</evidence>
<organism evidence="6 7">
    <name type="scientific">Marasmius oreades</name>
    <name type="common">fairy-ring Marasmius</name>
    <dbReference type="NCBI Taxonomy" id="181124"/>
    <lineage>
        <taxon>Eukaryota</taxon>
        <taxon>Fungi</taxon>
        <taxon>Dikarya</taxon>
        <taxon>Basidiomycota</taxon>
        <taxon>Agaricomycotina</taxon>
        <taxon>Agaricomycetes</taxon>
        <taxon>Agaricomycetidae</taxon>
        <taxon>Agaricales</taxon>
        <taxon>Marasmiineae</taxon>
        <taxon>Marasmiaceae</taxon>
        <taxon>Marasmius</taxon>
    </lineage>
</organism>
<reference evidence="6" key="1">
    <citation type="journal article" date="2021" name="Genome Biol. Evol.">
        <title>The assembled and annotated genome of the fairy-ring fungus Marasmius oreades.</title>
        <authorList>
            <person name="Hiltunen M."/>
            <person name="Ament-Velasquez S.L."/>
            <person name="Johannesson H."/>
        </authorList>
    </citation>
    <scope>NUCLEOTIDE SEQUENCE</scope>
    <source>
        <strain evidence="6">03SP1</strain>
    </source>
</reference>
<dbReference type="CDD" id="cd02440">
    <property type="entry name" value="AdoMet_MTases"/>
    <property type="match status" value="1"/>
</dbReference>
<name>A0A9P7UQF2_9AGAR</name>
<dbReference type="EMBL" id="CM032186">
    <property type="protein sequence ID" value="KAG7090647.1"/>
    <property type="molecule type" value="Genomic_DNA"/>
</dbReference>
<evidence type="ECO:0000256" key="2">
    <source>
        <dbReference type="ARBA" id="ARBA00022679"/>
    </source>
</evidence>
<dbReference type="GO" id="GO:0032259">
    <property type="term" value="P:methylation"/>
    <property type="evidence" value="ECO:0007669"/>
    <property type="project" value="UniProtKB-KW"/>
</dbReference>
<dbReference type="SUPFAM" id="SSF53335">
    <property type="entry name" value="S-adenosyl-L-methionine-dependent methyltransferases"/>
    <property type="match status" value="1"/>
</dbReference>
<dbReference type="OrthoDB" id="1606438at2759"/>